<evidence type="ECO:0000259" key="9">
    <source>
        <dbReference type="PROSITE" id="PS50262"/>
    </source>
</evidence>
<feature type="transmembrane region" description="Helical" evidence="8">
    <location>
        <begin position="142"/>
        <end position="162"/>
    </location>
</feature>
<dbReference type="SUPFAM" id="SSF81321">
    <property type="entry name" value="Family A G protein-coupled receptor-like"/>
    <property type="match status" value="1"/>
</dbReference>
<dbReference type="PANTHER" id="PTHR24240">
    <property type="entry name" value="OPSIN"/>
    <property type="match status" value="1"/>
</dbReference>
<evidence type="ECO:0000313" key="10">
    <source>
        <dbReference type="EMBL" id="PFX17162.1"/>
    </source>
</evidence>
<dbReference type="CDD" id="cd14969">
    <property type="entry name" value="7tmA_Opsins_type2_animals"/>
    <property type="match status" value="1"/>
</dbReference>
<evidence type="ECO:0000256" key="8">
    <source>
        <dbReference type="SAM" id="Phobius"/>
    </source>
</evidence>
<feature type="transmembrane region" description="Helical" evidence="8">
    <location>
        <begin position="58"/>
        <end position="77"/>
    </location>
</feature>
<keyword evidence="11" id="KW-1185">Reference proteome</keyword>
<dbReference type="OrthoDB" id="5948546at2759"/>
<proteinExistence type="predicted"/>
<comment type="subcellular location">
    <subcellularLocation>
        <location evidence="1">Membrane</location>
        <topology evidence="1">Multi-pass membrane protein</topology>
    </subcellularLocation>
</comment>
<dbReference type="GO" id="GO:0016020">
    <property type="term" value="C:membrane"/>
    <property type="evidence" value="ECO:0007669"/>
    <property type="project" value="UniProtKB-SubCell"/>
</dbReference>
<sequence length="376" mass="42397">MEQASNQSSQETFVWHKDGYLAYGIVMFCILTIGFVGNILALLVLYQRQHRNRSITPLMVNLALADIFIIVFGYPMAIQTNLRGKLLDSKTCVWSAFVNGAVGIASIITLTEMVLVSYLGLKEVRPNKRLTGRQIASLISMAWIYGGLCMLPPLLGWNRFVLNASKVSCCPDWSGKSVADTTYNILLVTMGFFIPLSVMAACYYRIYRIVHQAVVPGNIAVQLRQRNSELKIVRMTALAVSAFVLSWSPYCFVSLTAVFTHKPVLASGEAEVPELLAKASVIYNPIVYTIMNSRFRATLLHVLRLRRRASLDNRFMVLPVRERSQHDLQNGPLVSHNHGNMETDENNKEVYKGQRHLQVTSAFETRVQRTFIVEQM</sequence>
<dbReference type="GO" id="GO:0004930">
    <property type="term" value="F:G protein-coupled receptor activity"/>
    <property type="evidence" value="ECO:0007669"/>
    <property type="project" value="UniProtKB-KW"/>
</dbReference>
<evidence type="ECO:0000256" key="3">
    <source>
        <dbReference type="ARBA" id="ARBA00022989"/>
    </source>
</evidence>
<dbReference type="Gene3D" id="1.20.1070.10">
    <property type="entry name" value="Rhodopsin 7-helix transmembrane proteins"/>
    <property type="match status" value="1"/>
</dbReference>
<organism evidence="10 11">
    <name type="scientific">Stylophora pistillata</name>
    <name type="common">Smooth cauliflower coral</name>
    <dbReference type="NCBI Taxonomy" id="50429"/>
    <lineage>
        <taxon>Eukaryota</taxon>
        <taxon>Metazoa</taxon>
        <taxon>Cnidaria</taxon>
        <taxon>Anthozoa</taxon>
        <taxon>Hexacorallia</taxon>
        <taxon>Scleractinia</taxon>
        <taxon>Astrocoeniina</taxon>
        <taxon>Pocilloporidae</taxon>
        <taxon>Stylophora</taxon>
    </lineage>
</organism>
<name>A0A2B4RLN7_STYPI</name>
<dbReference type="Pfam" id="PF00001">
    <property type="entry name" value="7tm_1"/>
    <property type="match status" value="1"/>
</dbReference>
<feature type="domain" description="G-protein coupled receptors family 1 profile" evidence="9">
    <location>
        <begin position="37"/>
        <end position="288"/>
    </location>
</feature>
<dbReference type="AlphaFoldDB" id="A0A2B4RLN7"/>
<dbReference type="InterPro" id="IPR050125">
    <property type="entry name" value="GPCR_opsins"/>
</dbReference>
<dbReference type="PRINTS" id="PR00237">
    <property type="entry name" value="GPCRRHODOPSN"/>
</dbReference>
<keyword evidence="4" id="KW-0297">G-protein coupled receptor</keyword>
<dbReference type="PROSITE" id="PS50262">
    <property type="entry name" value="G_PROTEIN_RECEP_F1_2"/>
    <property type="match status" value="1"/>
</dbReference>
<feature type="transmembrane region" description="Helical" evidence="8">
    <location>
        <begin position="232"/>
        <end position="250"/>
    </location>
</feature>
<feature type="transmembrane region" description="Helical" evidence="8">
    <location>
        <begin position="182"/>
        <end position="204"/>
    </location>
</feature>
<keyword evidence="3 8" id="KW-1133">Transmembrane helix</keyword>
<dbReference type="EMBL" id="LSMT01000492">
    <property type="protein sequence ID" value="PFX17162.1"/>
    <property type="molecule type" value="Genomic_DNA"/>
</dbReference>
<evidence type="ECO:0000256" key="2">
    <source>
        <dbReference type="ARBA" id="ARBA00022692"/>
    </source>
</evidence>
<gene>
    <name evidence="10" type="primary">opn4b</name>
    <name evidence="10" type="ORF">AWC38_SpisGene18525</name>
</gene>
<reference evidence="11" key="1">
    <citation type="journal article" date="2017" name="bioRxiv">
        <title>Comparative analysis of the genomes of Stylophora pistillata and Acropora digitifera provides evidence for extensive differences between species of corals.</title>
        <authorList>
            <person name="Voolstra C.R."/>
            <person name="Li Y."/>
            <person name="Liew Y.J."/>
            <person name="Baumgarten S."/>
            <person name="Zoccola D."/>
            <person name="Flot J.-F."/>
            <person name="Tambutte S."/>
            <person name="Allemand D."/>
            <person name="Aranda M."/>
        </authorList>
    </citation>
    <scope>NUCLEOTIDE SEQUENCE [LARGE SCALE GENOMIC DNA]</scope>
</reference>
<accession>A0A2B4RLN7</accession>
<feature type="transmembrane region" description="Helical" evidence="8">
    <location>
        <begin position="20"/>
        <end position="46"/>
    </location>
</feature>
<keyword evidence="5 8" id="KW-0472">Membrane</keyword>
<keyword evidence="6" id="KW-0675">Receptor</keyword>
<dbReference type="Proteomes" id="UP000225706">
    <property type="component" value="Unassembled WGS sequence"/>
</dbReference>
<comment type="caution">
    <text evidence="10">The sequence shown here is derived from an EMBL/GenBank/DDBJ whole genome shotgun (WGS) entry which is preliminary data.</text>
</comment>
<keyword evidence="7" id="KW-0807">Transducer</keyword>
<feature type="transmembrane region" description="Helical" evidence="8">
    <location>
        <begin position="97"/>
        <end position="121"/>
    </location>
</feature>
<dbReference type="InterPro" id="IPR000276">
    <property type="entry name" value="GPCR_Rhodpsn"/>
</dbReference>
<dbReference type="InterPro" id="IPR017452">
    <property type="entry name" value="GPCR_Rhodpsn_7TM"/>
</dbReference>
<evidence type="ECO:0000256" key="1">
    <source>
        <dbReference type="ARBA" id="ARBA00004141"/>
    </source>
</evidence>
<evidence type="ECO:0000256" key="5">
    <source>
        <dbReference type="ARBA" id="ARBA00023136"/>
    </source>
</evidence>
<evidence type="ECO:0000256" key="7">
    <source>
        <dbReference type="ARBA" id="ARBA00023224"/>
    </source>
</evidence>
<protein>
    <submittedName>
        <fullName evidence="10">Melanopsin-B</fullName>
    </submittedName>
</protein>
<evidence type="ECO:0000256" key="6">
    <source>
        <dbReference type="ARBA" id="ARBA00023170"/>
    </source>
</evidence>
<evidence type="ECO:0000256" key="4">
    <source>
        <dbReference type="ARBA" id="ARBA00023040"/>
    </source>
</evidence>
<evidence type="ECO:0000313" key="11">
    <source>
        <dbReference type="Proteomes" id="UP000225706"/>
    </source>
</evidence>
<keyword evidence="2 8" id="KW-0812">Transmembrane</keyword>